<feature type="domain" description="CCR4-NOT transcription complex subunit 1 CAF1-binding" evidence="10">
    <location>
        <begin position="2"/>
        <end position="155"/>
    </location>
</feature>
<dbReference type="InterPro" id="IPR024557">
    <property type="entry name" value="CNOT1_dom_4"/>
</dbReference>
<dbReference type="Gene3D" id="1.25.40.790">
    <property type="match status" value="1"/>
</dbReference>
<evidence type="ECO:0000313" key="13">
    <source>
        <dbReference type="Proteomes" id="UP000192578"/>
    </source>
</evidence>
<keyword evidence="13" id="KW-1185">Reference proteome</keyword>
<dbReference type="GO" id="GO:0005634">
    <property type="term" value="C:nucleus"/>
    <property type="evidence" value="ECO:0007669"/>
    <property type="project" value="UniProtKB-SubCell"/>
</dbReference>
<dbReference type="GO" id="GO:0030015">
    <property type="term" value="C:CCR4-NOT core complex"/>
    <property type="evidence" value="ECO:0007669"/>
    <property type="project" value="InterPro"/>
</dbReference>
<dbReference type="GO" id="GO:0017148">
    <property type="term" value="P:negative regulation of translation"/>
    <property type="evidence" value="ECO:0007669"/>
    <property type="project" value="InterPro"/>
</dbReference>
<protein>
    <submittedName>
        <fullName evidence="12">CCR4-NOT transcription complex subunit 1</fullName>
    </submittedName>
</protein>
<proteinExistence type="inferred from homology"/>
<dbReference type="Proteomes" id="UP000192578">
    <property type="component" value="Unassembled WGS sequence"/>
</dbReference>
<evidence type="ECO:0000259" key="11">
    <source>
        <dbReference type="Pfam" id="PF25097"/>
    </source>
</evidence>
<dbReference type="Pfam" id="PF12842">
    <property type="entry name" value="DUF3819"/>
    <property type="match status" value="1"/>
</dbReference>
<dbReference type="PANTHER" id="PTHR13162">
    <property type="entry name" value="CCR4-NOT TRANSCRIPTION COMPLEX"/>
    <property type="match status" value="1"/>
</dbReference>
<evidence type="ECO:0000259" key="10">
    <source>
        <dbReference type="Pfam" id="PF16415"/>
    </source>
</evidence>
<feature type="compositionally biased region" description="Low complexity" evidence="7">
    <location>
        <begin position="194"/>
        <end position="210"/>
    </location>
</feature>
<evidence type="ECO:0000256" key="7">
    <source>
        <dbReference type="SAM" id="MobiDB-lite"/>
    </source>
</evidence>
<dbReference type="GO" id="GO:0000288">
    <property type="term" value="P:nuclear-transcribed mRNA catabolic process, deadenylation-dependent decay"/>
    <property type="evidence" value="ECO:0007669"/>
    <property type="project" value="TreeGrafter"/>
</dbReference>
<evidence type="ECO:0000256" key="1">
    <source>
        <dbReference type="ARBA" id="ARBA00004123"/>
    </source>
</evidence>
<keyword evidence="3" id="KW-0805">Transcription regulation</keyword>
<comment type="subcellular location">
    <subcellularLocation>
        <location evidence="1">Nucleus</location>
    </subcellularLocation>
</comment>
<feature type="domain" description="CCR4-NOT transcription complex subunit 1" evidence="9">
    <location>
        <begin position="266"/>
        <end position="410"/>
    </location>
</feature>
<dbReference type="Gene3D" id="1.25.40.800">
    <property type="match status" value="1"/>
</dbReference>
<accession>A0A1W0WL70</accession>
<dbReference type="InterPro" id="IPR040398">
    <property type="entry name" value="Not1"/>
</dbReference>
<evidence type="ECO:0000256" key="3">
    <source>
        <dbReference type="ARBA" id="ARBA00023015"/>
    </source>
</evidence>
<dbReference type="Gene3D" id="1.25.40.180">
    <property type="match status" value="1"/>
</dbReference>
<dbReference type="Pfam" id="PF04054">
    <property type="entry name" value="Not1"/>
    <property type="match status" value="1"/>
</dbReference>
<organism evidence="12 13">
    <name type="scientific">Hypsibius exemplaris</name>
    <name type="common">Freshwater tardigrade</name>
    <dbReference type="NCBI Taxonomy" id="2072580"/>
    <lineage>
        <taxon>Eukaryota</taxon>
        <taxon>Metazoa</taxon>
        <taxon>Ecdysozoa</taxon>
        <taxon>Tardigrada</taxon>
        <taxon>Eutardigrada</taxon>
        <taxon>Parachela</taxon>
        <taxon>Hypsibioidea</taxon>
        <taxon>Hypsibiidae</taxon>
        <taxon>Hypsibius</taxon>
    </lineage>
</organism>
<evidence type="ECO:0000313" key="12">
    <source>
        <dbReference type="EMBL" id="OQV15954.1"/>
    </source>
</evidence>
<name>A0A1W0WL70_HYPEX</name>
<feature type="domain" description="CCR4-Not complex component Not1 C-terminal" evidence="8">
    <location>
        <begin position="970"/>
        <end position="1313"/>
    </location>
</feature>
<dbReference type="EMBL" id="MTYJ01000080">
    <property type="protein sequence ID" value="OQV15954.1"/>
    <property type="molecule type" value="Genomic_DNA"/>
</dbReference>
<evidence type="ECO:0000256" key="5">
    <source>
        <dbReference type="ARBA" id="ARBA00023242"/>
    </source>
</evidence>
<dbReference type="Pfam" id="PF25097">
    <property type="entry name" value="ARM_Cnot1"/>
    <property type="match status" value="1"/>
</dbReference>
<comment type="caution">
    <text evidence="12">The sequence shown here is derived from an EMBL/GenBank/DDBJ whole genome shotgun (WGS) entry which is preliminary data.</text>
</comment>
<keyword evidence="5" id="KW-0539">Nucleus</keyword>
<evidence type="ECO:0000259" key="9">
    <source>
        <dbReference type="Pfam" id="PF12842"/>
    </source>
</evidence>
<dbReference type="Pfam" id="PF16415">
    <property type="entry name" value="CNOT1_CAF1_bind"/>
    <property type="match status" value="1"/>
</dbReference>
<keyword evidence="2" id="KW-0678">Repressor</keyword>
<sequence>MQQLEMPKLYSLIVKETVSNIKGLLRTEKSADKYNDRTLLKNLGAWLGFMTIAMNRPVRARDIDMKALIVEAYHKGVNELYYAIPLVTKILCLSAKSKLFGKNNPWIRTILSLLGAVHSEPETKLNLKFEVEVLAKTLDIDVSDLGESPLLKNEDYVRWVMQFSQQLYGAPARGRTKQPSGPPDGQRPGVLGEQAPSQQHQQPPQGGAPPSTVPQLPPTLQTGPLLVSSGFRFHYKELHPPQFQSTFTRIHFNRDVDLFRVTDMSIRGALRVAVEKTLQEFLMPCVDRCMRIAVPAALVIARKDFSLDADPERVRSAGIVMVRHLASGLSFATMREHLYNALIAGAKTQILSVVRTATEEQQAIVAKACEVFAKDNLELCSAFLQKAAAERCIMEIEKTLQEEVKRRSEAKAEGKIWYDEEEAKFQRERIPTSLRLEPGGEIREQQLTVYEHFATSIPGFMTDQEYIAQQNHMKLQQRLMQQQQQLNQPQQQQVPGQKMPMQDVKEEDFIILCDNTVNKLTGHVAIMSNLIPNASDNRHLQLTIGLKNKIEQSRGLIRGGGSRAVVTDIVNFIVDSLLDGFSPEVLQTALNQQSTELHSLPVQDIVVRFKDACLGVLASFQDPKMFGGAVARIVSQFLVDGTGSGAAAGTFPHVKPASFEAFNLLIRAKMMVVSYLDQHLSKMIDAGNRDAIGLAQMLIRMFCVEDKMSGACGESDLFFAIEAMFRFCTRHNDVPFSVHFLMDEVKVDLSAGRRYDQRREAALENPMLAAHMHNAIIQIRDVPENHLIREKAENILRDWYTMVNGPHFGPAMHAIEKSSEAMPQAMDLVRTAFQRVFHELRNFLSLDDVATKFFKTCIEICARDCYRMVIDQPPANAALAQDQMRLKMAPMLDALARLFVLIVRFASETASGVKVPWLKDPAIATSKLLGIMAGVMFSHQEHFDVQFLAYPFHRIVYSFFMDLFIAEFKFTQIQEQIMLGFCNFFHAVRPQRLPGFTASWLELVYHRDVIRRINEIPDKRGWEMFIQLIVDSVKFVAPFVRNLQLNRALSIVFRALLRFLYTLLHDYPEVLAEYYCVLVDVIPINCYNMRNVVLSAAPLTIANDDPYLATFKIEEQKGIDFLPPRIVTRYHMFLQPISFRNDLDSYLNSRAPVTFLADLSGRLEMTRSPGQRYHTQMLNALVLYLGQQAVQALTTKGIQINSTSVAHSSHMDIIQNLAINFDNEGRFLLVNALVSHLRYPNIHTHYYYCVILHLFRDMSNHQHLQELIVRVLLERITSHRPHPWGLVATCSQVIRGPEYEFFEKDFVRFNDDLYRLPIFKLLLDGLPADKKLMIENVDKRTGGAGDSASGNDVDAIEADMARASIGQGSWKTSTGVDDDGEM</sequence>
<dbReference type="InterPro" id="IPR055454">
    <property type="entry name" value="CNOT1-like_NOT1_connector"/>
</dbReference>
<gene>
    <name evidence="12" type="ORF">BV898_09875</name>
</gene>
<dbReference type="InterPro" id="IPR032191">
    <property type="entry name" value="CNOT1_CAF1_bind"/>
</dbReference>
<feature type="domain" description="CCR4-NOT transcription complex subunit 1-like NOT1 connector" evidence="11">
    <location>
        <begin position="603"/>
        <end position="746"/>
    </location>
</feature>
<comment type="similarity">
    <text evidence="6">Belongs to the CNOT1 family.</text>
</comment>
<dbReference type="InterPro" id="IPR007196">
    <property type="entry name" value="CCR4-Not_Not1_C"/>
</dbReference>
<dbReference type="GO" id="GO:0060090">
    <property type="term" value="F:molecular adaptor activity"/>
    <property type="evidence" value="ECO:0007669"/>
    <property type="project" value="TreeGrafter"/>
</dbReference>
<dbReference type="PANTHER" id="PTHR13162:SF8">
    <property type="entry name" value="CCR4-NOT TRANSCRIPTION COMPLEX SUBUNIT 1"/>
    <property type="match status" value="1"/>
</dbReference>
<reference evidence="13" key="1">
    <citation type="submission" date="2017-01" db="EMBL/GenBank/DDBJ databases">
        <title>Comparative genomics of anhydrobiosis in the tardigrade Hypsibius dujardini.</title>
        <authorList>
            <person name="Yoshida Y."/>
            <person name="Koutsovoulos G."/>
            <person name="Laetsch D."/>
            <person name="Stevens L."/>
            <person name="Kumar S."/>
            <person name="Horikawa D."/>
            <person name="Ishino K."/>
            <person name="Komine S."/>
            <person name="Tomita M."/>
            <person name="Blaxter M."/>
            <person name="Arakawa K."/>
        </authorList>
    </citation>
    <scope>NUCLEOTIDE SEQUENCE [LARGE SCALE GENOMIC DNA]</scope>
    <source>
        <strain evidence="13">Z151</strain>
    </source>
</reference>
<evidence type="ECO:0000256" key="6">
    <source>
        <dbReference type="ARBA" id="ARBA00025717"/>
    </source>
</evidence>
<keyword evidence="4" id="KW-0804">Transcription</keyword>
<feature type="region of interest" description="Disordered" evidence="7">
    <location>
        <begin position="170"/>
        <end position="219"/>
    </location>
</feature>
<evidence type="ECO:0000259" key="8">
    <source>
        <dbReference type="Pfam" id="PF04054"/>
    </source>
</evidence>
<dbReference type="OrthoDB" id="1933107at2759"/>
<evidence type="ECO:0000256" key="2">
    <source>
        <dbReference type="ARBA" id="ARBA00022491"/>
    </source>
</evidence>
<evidence type="ECO:0000256" key="4">
    <source>
        <dbReference type="ARBA" id="ARBA00023163"/>
    </source>
</evidence>
<dbReference type="GO" id="GO:0000932">
    <property type="term" value="C:P-body"/>
    <property type="evidence" value="ECO:0007669"/>
    <property type="project" value="TreeGrafter"/>
</dbReference>